<keyword evidence="2" id="KW-1185">Reference proteome</keyword>
<dbReference type="AlphaFoldDB" id="A0A834KMD4"/>
<organism evidence="1 2">
    <name type="scientific">Vespula pensylvanica</name>
    <name type="common">Western yellow jacket</name>
    <name type="synonym">Wasp</name>
    <dbReference type="NCBI Taxonomy" id="30213"/>
    <lineage>
        <taxon>Eukaryota</taxon>
        <taxon>Metazoa</taxon>
        <taxon>Ecdysozoa</taxon>
        <taxon>Arthropoda</taxon>
        <taxon>Hexapoda</taxon>
        <taxon>Insecta</taxon>
        <taxon>Pterygota</taxon>
        <taxon>Neoptera</taxon>
        <taxon>Endopterygota</taxon>
        <taxon>Hymenoptera</taxon>
        <taxon>Apocrita</taxon>
        <taxon>Aculeata</taxon>
        <taxon>Vespoidea</taxon>
        <taxon>Vespidae</taxon>
        <taxon>Vespinae</taxon>
        <taxon>Vespula</taxon>
    </lineage>
</organism>
<evidence type="ECO:0000313" key="2">
    <source>
        <dbReference type="Proteomes" id="UP000600918"/>
    </source>
</evidence>
<reference evidence="1" key="1">
    <citation type="journal article" date="2020" name="G3 (Bethesda)">
        <title>High-Quality Assemblies for Three Invasive Social Wasps from the &lt;i&gt;Vespula&lt;/i&gt; Genus.</title>
        <authorList>
            <person name="Harrop T.W.R."/>
            <person name="Guhlin J."/>
            <person name="McLaughlin G.M."/>
            <person name="Permina E."/>
            <person name="Stockwell P."/>
            <person name="Gilligan J."/>
            <person name="Le Lec M.F."/>
            <person name="Gruber M.A.M."/>
            <person name="Quinn O."/>
            <person name="Lovegrove M."/>
            <person name="Duncan E.J."/>
            <person name="Remnant E.J."/>
            <person name="Van Eeckhoven J."/>
            <person name="Graham B."/>
            <person name="Knapp R.A."/>
            <person name="Langford K.W."/>
            <person name="Kronenberg Z."/>
            <person name="Press M.O."/>
            <person name="Eacker S.M."/>
            <person name="Wilson-Rankin E.E."/>
            <person name="Purcell J."/>
            <person name="Lester P.J."/>
            <person name="Dearden P.K."/>
        </authorList>
    </citation>
    <scope>NUCLEOTIDE SEQUENCE</scope>
    <source>
        <strain evidence="1">Volc-1</strain>
    </source>
</reference>
<dbReference type="EMBL" id="JACSDY010000014">
    <property type="protein sequence ID" value="KAF7409358.1"/>
    <property type="molecule type" value="Genomic_DNA"/>
</dbReference>
<protein>
    <submittedName>
        <fullName evidence="1">Uncharacterized protein</fullName>
    </submittedName>
</protein>
<comment type="caution">
    <text evidence="1">The sequence shown here is derived from an EMBL/GenBank/DDBJ whole genome shotgun (WGS) entry which is preliminary data.</text>
</comment>
<accession>A0A834KMD4</accession>
<name>A0A834KMD4_VESPE</name>
<proteinExistence type="predicted"/>
<evidence type="ECO:0000313" key="1">
    <source>
        <dbReference type="EMBL" id="KAF7409358.1"/>
    </source>
</evidence>
<gene>
    <name evidence="1" type="ORF">H0235_014210</name>
</gene>
<sequence length="75" mass="8616">MITYSNSCTGQNENIKTVLSLLKLFQSIEIRTESIEVKFLVDDHIQMTHKDFFSTKPLENSIINRTVTNTEVPVN</sequence>
<dbReference type="Proteomes" id="UP000600918">
    <property type="component" value="Unassembled WGS sequence"/>
</dbReference>